<protein>
    <submittedName>
        <fullName evidence="4">Prolyl-tRNA synthetase associated domain-containing protein</fullName>
    </submittedName>
</protein>
<comment type="caution">
    <text evidence="4">The sequence shown here is derived from an EMBL/GenBank/DDBJ whole genome shotgun (WGS) entry which is preliminary data.</text>
</comment>
<dbReference type="Gene3D" id="3.90.960.10">
    <property type="entry name" value="YbaK/aminoacyl-tRNA synthetase-associated domain"/>
    <property type="match status" value="1"/>
</dbReference>
<dbReference type="FunFam" id="3.90.960.10:FF:000005">
    <property type="entry name" value="Putative prolyl-tRNA synthetase"/>
    <property type="match status" value="1"/>
</dbReference>
<keyword evidence="4" id="KW-0030">Aminoacyl-tRNA synthetase</keyword>
<reference evidence="4 5" key="1">
    <citation type="submission" date="2018-07" db="EMBL/GenBank/DDBJ databases">
        <title>Venubactetium sediminum gen. nov., sp. nov., isolated from a marine solar saltern.</title>
        <authorList>
            <person name="Wang S."/>
        </authorList>
    </citation>
    <scope>NUCLEOTIDE SEQUENCE [LARGE SCALE GENOMIC DNA]</scope>
    <source>
        <strain evidence="4 5">WD2A32</strain>
    </source>
</reference>
<dbReference type="InterPro" id="IPR036754">
    <property type="entry name" value="YbaK/aa-tRNA-synt-asso_dom_sf"/>
</dbReference>
<feature type="region of interest" description="Disordered" evidence="2">
    <location>
        <begin position="1"/>
        <end position="20"/>
    </location>
</feature>
<name>A0A369TAG3_9PROT</name>
<evidence type="ECO:0000259" key="3">
    <source>
        <dbReference type="Pfam" id="PF04073"/>
    </source>
</evidence>
<dbReference type="GO" id="GO:0002161">
    <property type="term" value="F:aminoacyl-tRNA deacylase activity"/>
    <property type="evidence" value="ECO:0007669"/>
    <property type="project" value="InterPro"/>
</dbReference>
<feature type="domain" description="YbaK/aminoacyl-tRNA synthetase-associated" evidence="3">
    <location>
        <begin position="40"/>
        <end position="166"/>
    </location>
</feature>
<dbReference type="PANTHER" id="PTHR31423">
    <property type="entry name" value="YBAK DOMAIN-CONTAINING PROTEIN"/>
    <property type="match status" value="1"/>
</dbReference>
<dbReference type="SUPFAM" id="SSF55826">
    <property type="entry name" value="YbaK/ProRS associated domain"/>
    <property type="match status" value="1"/>
</dbReference>
<evidence type="ECO:0000256" key="2">
    <source>
        <dbReference type="SAM" id="MobiDB-lite"/>
    </source>
</evidence>
<evidence type="ECO:0000313" key="5">
    <source>
        <dbReference type="Proteomes" id="UP000253941"/>
    </source>
</evidence>
<dbReference type="GO" id="GO:0004812">
    <property type="term" value="F:aminoacyl-tRNA ligase activity"/>
    <property type="evidence" value="ECO:0007669"/>
    <property type="project" value="UniProtKB-KW"/>
</dbReference>
<dbReference type="AlphaFoldDB" id="A0A369TAG3"/>
<dbReference type="PANTHER" id="PTHR31423:SF3">
    <property type="entry name" value="PROLYL-TRNA SYNTHETASE ASSOCIATED DOMAIN-CONTAINING PROTEIN 1-RELATED"/>
    <property type="match status" value="1"/>
</dbReference>
<dbReference type="Proteomes" id="UP000253941">
    <property type="component" value="Unassembled WGS sequence"/>
</dbReference>
<dbReference type="InterPro" id="IPR040285">
    <property type="entry name" value="ProX/PRXD1"/>
</dbReference>
<evidence type="ECO:0000313" key="4">
    <source>
        <dbReference type="EMBL" id="RDD62319.1"/>
    </source>
</evidence>
<proteinExistence type="inferred from homology"/>
<dbReference type="CDD" id="cd04335">
    <property type="entry name" value="PrdX_deacylase"/>
    <property type="match status" value="1"/>
</dbReference>
<keyword evidence="5" id="KW-1185">Reference proteome</keyword>
<dbReference type="Pfam" id="PF04073">
    <property type="entry name" value="tRNA_edit"/>
    <property type="match status" value="1"/>
</dbReference>
<organism evidence="4 5">
    <name type="scientific">Ferruginivarius sediminum</name>
    <dbReference type="NCBI Taxonomy" id="2661937"/>
    <lineage>
        <taxon>Bacteria</taxon>
        <taxon>Pseudomonadati</taxon>
        <taxon>Pseudomonadota</taxon>
        <taxon>Alphaproteobacteria</taxon>
        <taxon>Rhodospirillales</taxon>
        <taxon>Rhodospirillaceae</taxon>
        <taxon>Ferruginivarius</taxon>
    </lineage>
</organism>
<evidence type="ECO:0000256" key="1">
    <source>
        <dbReference type="ARBA" id="ARBA00010201"/>
    </source>
</evidence>
<dbReference type="RefSeq" id="WP_114581831.1">
    <property type="nucleotide sequence ID" value="NZ_QPMH01000006.1"/>
</dbReference>
<sequence length="180" mass="19725">MSEQQSESPAQLADGSAPSTPDDLFRMLEDLGIETDTMHHPPVFTVDEAKALRGELSGGHTKNLFLRNKKGRMWLVVCLEDRDIDLKQLGERMESGRLSFGSADRLMTYLGVIPGAVTPFSLLNDRTGAVTAVLDKGMLESFARLNFHPLDNAMTTGIAPGDLVRFVEATGHTPVHLDFD</sequence>
<dbReference type="InterPro" id="IPR007214">
    <property type="entry name" value="YbaK/aa-tRNA-synth-assoc-dom"/>
</dbReference>
<gene>
    <name evidence="4" type="ORF">DRB17_08810</name>
</gene>
<keyword evidence="4" id="KW-0436">Ligase</keyword>
<dbReference type="EMBL" id="QPMH01000006">
    <property type="protein sequence ID" value="RDD62319.1"/>
    <property type="molecule type" value="Genomic_DNA"/>
</dbReference>
<comment type="similarity">
    <text evidence="1">Belongs to the PRORSD1 family.</text>
</comment>
<accession>A0A369TAG3</accession>